<proteinExistence type="predicted"/>
<gene>
    <name evidence="2" type="ORF">FOYG_13889</name>
</gene>
<dbReference type="HOGENOM" id="CLU_2775992_0_0_1"/>
<dbReference type="Proteomes" id="UP000030753">
    <property type="component" value="Unassembled WGS sequence"/>
</dbReference>
<feature type="region of interest" description="Disordered" evidence="1">
    <location>
        <begin position="1"/>
        <end position="23"/>
    </location>
</feature>
<evidence type="ECO:0000313" key="3">
    <source>
        <dbReference type="Proteomes" id="UP000030753"/>
    </source>
</evidence>
<evidence type="ECO:0000256" key="1">
    <source>
        <dbReference type="SAM" id="MobiDB-lite"/>
    </source>
</evidence>
<reference evidence="2 3" key="1">
    <citation type="submission" date="2011-06" db="EMBL/GenBank/DDBJ databases">
        <title>The Genome Sequence of Fusarium oxysporum FOSC 3-a.</title>
        <authorList>
            <consortium name="The Broad Institute Genome Sequencing Platform"/>
            <person name="Ma L.-J."/>
            <person name="Gale L.R."/>
            <person name="Schwartz D.C."/>
            <person name="Zhou S."/>
            <person name="Corby-Kistler H."/>
            <person name="Young S.K."/>
            <person name="Zeng Q."/>
            <person name="Gargeya S."/>
            <person name="Fitzgerald M."/>
            <person name="Haas B."/>
            <person name="Abouelleil A."/>
            <person name="Alvarado L."/>
            <person name="Arachchi H.M."/>
            <person name="Berlin A."/>
            <person name="Brown A."/>
            <person name="Chapman S.B."/>
            <person name="Chen Z."/>
            <person name="Dunbar C."/>
            <person name="Freedman E."/>
            <person name="Gearin G."/>
            <person name="Gellesch M."/>
            <person name="Goldberg J."/>
            <person name="Griggs A."/>
            <person name="Gujja S."/>
            <person name="Heiman D."/>
            <person name="Howarth C."/>
            <person name="Larson L."/>
            <person name="Lui A."/>
            <person name="MacDonald P.J.P."/>
            <person name="Mehta T."/>
            <person name="Montmayeur A."/>
            <person name="Murphy C."/>
            <person name="Neiman D."/>
            <person name="Pearson M."/>
            <person name="Priest M."/>
            <person name="Roberts A."/>
            <person name="Saif S."/>
            <person name="Shea T."/>
            <person name="Shenoy N."/>
            <person name="Sisk P."/>
            <person name="Stolte C."/>
            <person name="Sykes S."/>
            <person name="Wortman J."/>
            <person name="Nusbaum C."/>
            <person name="Birren B."/>
        </authorList>
    </citation>
    <scope>NUCLEOTIDE SEQUENCE [LARGE SCALE GENOMIC DNA]</scope>
    <source>
        <strain evidence="3">FOSC 3-a</strain>
    </source>
</reference>
<evidence type="ECO:0000313" key="2">
    <source>
        <dbReference type="EMBL" id="EWY84113.1"/>
    </source>
</evidence>
<accession>W9HNB9</accession>
<dbReference type="AlphaFoldDB" id="W9HNB9"/>
<dbReference type="EMBL" id="JH717847">
    <property type="protein sequence ID" value="EWY84113.1"/>
    <property type="molecule type" value="Genomic_DNA"/>
</dbReference>
<protein>
    <submittedName>
        <fullName evidence="2">Uncharacterized protein</fullName>
    </submittedName>
</protein>
<name>W9HNB9_FUSOX</name>
<organism evidence="2 3">
    <name type="scientific">Fusarium oxysporum NRRL 32931</name>
    <dbReference type="NCBI Taxonomy" id="660029"/>
    <lineage>
        <taxon>Eukaryota</taxon>
        <taxon>Fungi</taxon>
        <taxon>Dikarya</taxon>
        <taxon>Ascomycota</taxon>
        <taxon>Pezizomycotina</taxon>
        <taxon>Sordariomycetes</taxon>
        <taxon>Hypocreomycetidae</taxon>
        <taxon>Hypocreales</taxon>
        <taxon>Nectriaceae</taxon>
        <taxon>Fusarium</taxon>
        <taxon>Fusarium oxysporum species complex</taxon>
    </lineage>
</organism>
<sequence>MRTRDVPDDEFLSQRPVSGSSTTERQIEILDMYRFMRGPAYYLNGSLEKNQNLVDGLLVTYKEFEKLEG</sequence>